<proteinExistence type="predicted"/>
<protein>
    <submittedName>
        <fullName evidence="1">Uncharacterized protein</fullName>
    </submittedName>
</protein>
<organism evidence="1">
    <name type="scientific">viral metagenome</name>
    <dbReference type="NCBI Taxonomy" id="1070528"/>
    <lineage>
        <taxon>unclassified sequences</taxon>
        <taxon>metagenomes</taxon>
        <taxon>organismal metagenomes</taxon>
    </lineage>
</organism>
<evidence type="ECO:0000313" key="1">
    <source>
        <dbReference type="EMBL" id="QHT12193.1"/>
    </source>
</evidence>
<dbReference type="EMBL" id="MN739542">
    <property type="protein sequence ID" value="QHT12193.1"/>
    <property type="molecule type" value="Genomic_DNA"/>
</dbReference>
<name>A0A6C0D6U6_9ZZZZ</name>
<accession>A0A6C0D6U6</accession>
<dbReference type="AlphaFoldDB" id="A0A6C0D6U6"/>
<reference evidence="1" key="1">
    <citation type="journal article" date="2020" name="Nature">
        <title>Giant virus diversity and host interactions through global metagenomics.</title>
        <authorList>
            <person name="Schulz F."/>
            <person name="Roux S."/>
            <person name="Paez-Espino D."/>
            <person name="Jungbluth S."/>
            <person name="Walsh D.A."/>
            <person name="Denef V.J."/>
            <person name="McMahon K.D."/>
            <person name="Konstantinidis K.T."/>
            <person name="Eloe-Fadrosh E.A."/>
            <person name="Kyrpides N.C."/>
            <person name="Woyke T."/>
        </authorList>
    </citation>
    <scope>NUCLEOTIDE SEQUENCE</scope>
    <source>
        <strain evidence="1">GVMAG-M-3300023174-129</strain>
    </source>
</reference>
<sequence length="109" mass="12445">MATPTPVEIVPSAQTLTHAARIAIQQDKPILLDYYVDTAEKRAFMGEDAETKEKMLVKSSDEFTSLIQKVYKVTEDYIVLTENSIYIISAKAEKRRINAKSLRDKYETE</sequence>